<reference evidence="1" key="2">
    <citation type="submission" date="2015-07" db="EMBL/GenBank/DDBJ databases">
        <authorList>
            <person name="Noorani M."/>
        </authorList>
    </citation>
    <scope>NUCLEOTIDE SEQUENCE</scope>
    <source>
        <strain evidence="1">Yugu1</strain>
    </source>
</reference>
<proteinExistence type="predicted"/>
<reference evidence="1" key="1">
    <citation type="journal article" date="2012" name="Nat. Biotechnol.">
        <title>Reference genome sequence of the model plant Setaria.</title>
        <authorList>
            <person name="Bennetzen J.L."/>
            <person name="Schmutz J."/>
            <person name="Wang H."/>
            <person name="Percifield R."/>
            <person name="Hawkins J."/>
            <person name="Pontaroli A.C."/>
            <person name="Estep M."/>
            <person name="Feng L."/>
            <person name="Vaughn J.N."/>
            <person name="Grimwood J."/>
            <person name="Jenkins J."/>
            <person name="Barry K."/>
            <person name="Lindquist E."/>
            <person name="Hellsten U."/>
            <person name="Deshpande S."/>
            <person name="Wang X."/>
            <person name="Wu X."/>
            <person name="Mitros T."/>
            <person name="Triplett J."/>
            <person name="Yang X."/>
            <person name="Ye C.Y."/>
            <person name="Mauro-Herrera M."/>
            <person name="Wang L."/>
            <person name="Li P."/>
            <person name="Sharma M."/>
            <person name="Sharma R."/>
            <person name="Ronald P.C."/>
            <person name="Panaud O."/>
            <person name="Kellogg E.A."/>
            <person name="Brutnell T.P."/>
            <person name="Doust A.N."/>
            <person name="Tuskan G.A."/>
            <person name="Rokhsar D."/>
            <person name="Devos K.M."/>
        </authorList>
    </citation>
    <scope>NUCLEOTIDE SEQUENCE [LARGE SCALE GENOMIC DNA]</scope>
    <source>
        <strain evidence="1">Yugu1</strain>
    </source>
</reference>
<organism evidence="1">
    <name type="scientific">Setaria italica</name>
    <name type="common">Foxtail millet</name>
    <name type="synonym">Panicum italicum</name>
    <dbReference type="NCBI Taxonomy" id="4555"/>
    <lineage>
        <taxon>Eukaryota</taxon>
        <taxon>Viridiplantae</taxon>
        <taxon>Streptophyta</taxon>
        <taxon>Embryophyta</taxon>
        <taxon>Tracheophyta</taxon>
        <taxon>Spermatophyta</taxon>
        <taxon>Magnoliopsida</taxon>
        <taxon>Liliopsida</taxon>
        <taxon>Poales</taxon>
        <taxon>Poaceae</taxon>
        <taxon>PACMAD clade</taxon>
        <taxon>Panicoideae</taxon>
        <taxon>Panicodae</taxon>
        <taxon>Paniceae</taxon>
        <taxon>Cenchrinae</taxon>
        <taxon>Setaria</taxon>
    </lineage>
</organism>
<name>A0A368SK97_SETIT</name>
<dbReference type="EMBL" id="CM003536">
    <property type="protein sequence ID" value="RCV42869.1"/>
    <property type="molecule type" value="Genomic_DNA"/>
</dbReference>
<evidence type="ECO:0000313" key="1">
    <source>
        <dbReference type="EMBL" id="RCV42869.1"/>
    </source>
</evidence>
<sequence length="105" mass="11466">MLAFVLGPIQAFNPHLLVPAFYTKIGAQVTAIISQKALSELSTEASLVLNTPKQRLCHVYALALSCPLPLFEFSVVAFLLCHVFLQAPFLNVLADDPGHKCLVFL</sequence>
<dbReference type="AlphaFoldDB" id="A0A368SK97"/>
<dbReference type="EMBL" id="CM003536">
    <property type="protein sequence ID" value="RCV42867.1"/>
    <property type="molecule type" value="Genomic_DNA"/>
</dbReference>
<gene>
    <name evidence="1" type="ORF">SETIT_9G249800v2</name>
</gene>
<accession>A0A368SK97</accession>
<dbReference type="EMBL" id="CM003536">
    <property type="protein sequence ID" value="RCV42868.1"/>
    <property type="molecule type" value="Genomic_DNA"/>
</dbReference>
<protein>
    <submittedName>
        <fullName evidence="1">Uncharacterized protein</fullName>
    </submittedName>
</protein>